<evidence type="ECO:0000256" key="2">
    <source>
        <dbReference type="ARBA" id="ARBA00022692"/>
    </source>
</evidence>
<feature type="transmembrane region" description="Helical" evidence="5">
    <location>
        <begin position="78"/>
        <end position="96"/>
    </location>
</feature>
<dbReference type="GO" id="GO:0016020">
    <property type="term" value="C:membrane"/>
    <property type="evidence" value="ECO:0007669"/>
    <property type="project" value="UniProtKB-SubCell"/>
</dbReference>
<evidence type="ECO:0000256" key="5">
    <source>
        <dbReference type="SAM" id="Phobius"/>
    </source>
</evidence>
<keyword evidence="3 5" id="KW-1133">Transmembrane helix</keyword>
<comment type="subcellular location">
    <subcellularLocation>
        <location evidence="1">Membrane</location>
        <topology evidence="1">Multi-pass membrane protein</topology>
    </subcellularLocation>
</comment>
<feature type="transmembrane region" description="Helical" evidence="5">
    <location>
        <begin position="49"/>
        <end position="71"/>
    </location>
</feature>
<proteinExistence type="predicted"/>
<gene>
    <name evidence="6" type="ORF">SAMN06265348_104335</name>
</gene>
<protein>
    <submittedName>
        <fullName evidence="6">Thiosulfate dehydrogenase [quinone] large subunit</fullName>
    </submittedName>
</protein>
<dbReference type="InterPro" id="IPR032808">
    <property type="entry name" value="DoxX"/>
</dbReference>
<dbReference type="Proteomes" id="UP000320300">
    <property type="component" value="Unassembled WGS sequence"/>
</dbReference>
<sequence length="132" mass="15118">MKNEEFSYFLARLPIGLSFFGHGLARLPKLEAFSQWMANLFSRTFLPEPLVQAFGYVLPVLELIVGILILIGLFTRSGILLGLILILMLIFGSSLIESWENVFIQVVYGAYLVVLYRYLIYNRASFDYALRL</sequence>
<name>A0A521CYZ1_9SPHI</name>
<evidence type="ECO:0000256" key="1">
    <source>
        <dbReference type="ARBA" id="ARBA00004141"/>
    </source>
</evidence>
<dbReference type="EMBL" id="FXTN01000004">
    <property type="protein sequence ID" value="SMO64655.1"/>
    <property type="molecule type" value="Genomic_DNA"/>
</dbReference>
<evidence type="ECO:0000256" key="3">
    <source>
        <dbReference type="ARBA" id="ARBA00022989"/>
    </source>
</evidence>
<dbReference type="Pfam" id="PF07681">
    <property type="entry name" value="DoxX"/>
    <property type="match status" value="1"/>
</dbReference>
<dbReference type="RefSeq" id="WP_142528028.1">
    <property type="nucleotide sequence ID" value="NZ_CBCSJO010000001.1"/>
</dbReference>
<evidence type="ECO:0000256" key="4">
    <source>
        <dbReference type="ARBA" id="ARBA00023136"/>
    </source>
</evidence>
<keyword evidence="2 5" id="KW-0812">Transmembrane</keyword>
<organism evidence="6 7">
    <name type="scientific">Pedobacter westerhofensis</name>
    <dbReference type="NCBI Taxonomy" id="425512"/>
    <lineage>
        <taxon>Bacteria</taxon>
        <taxon>Pseudomonadati</taxon>
        <taxon>Bacteroidota</taxon>
        <taxon>Sphingobacteriia</taxon>
        <taxon>Sphingobacteriales</taxon>
        <taxon>Sphingobacteriaceae</taxon>
        <taxon>Pedobacter</taxon>
    </lineage>
</organism>
<accession>A0A521CYZ1</accession>
<evidence type="ECO:0000313" key="6">
    <source>
        <dbReference type="EMBL" id="SMO64655.1"/>
    </source>
</evidence>
<dbReference type="AlphaFoldDB" id="A0A521CYZ1"/>
<keyword evidence="7" id="KW-1185">Reference proteome</keyword>
<dbReference type="OrthoDB" id="4732370at2"/>
<evidence type="ECO:0000313" key="7">
    <source>
        <dbReference type="Proteomes" id="UP000320300"/>
    </source>
</evidence>
<keyword evidence="4 5" id="KW-0472">Membrane</keyword>
<reference evidence="6 7" key="1">
    <citation type="submission" date="2017-05" db="EMBL/GenBank/DDBJ databases">
        <authorList>
            <person name="Varghese N."/>
            <person name="Submissions S."/>
        </authorList>
    </citation>
    <scope>NUCLEOTIDE SEQUENCE [LARGE SCALE GENOMIC DNA]</scope>
    <source>
        <strain evidence="6 7">DSM 19036</strain>
    </source>
</reference>
<feature type="transmembrane region" description="Helical" evidence="5">
    <location>
        <begin position="102"/>
        <end position="121"/>
    </location>
</feature>